<evidence type="ECO:0000313" key="2">
    <source>
        <dbReference type="Proteomes" id="UP000036403"/>
    </source>
</evidence>
<dbReference type="PaxDb" id="67767-A0A0J7K828"/>
<accession>A0A0J7K828</accession>
<gene>
    <name evidence="1" type="ORF">RF55_14476</name>
</gene>
<keyword evidence="2" id="KW-1185">Reference proteome</keyword>
<reference evidence="1 2" key="1">
    <citation type="submission" date="2015-04" db="EMBL/GenBank/DDBJ databases">
        <title>Lasius niger genome sequencing.</title>
        <authorList>
            <person name="Konorov E.A."/>
            <person name="Nikitin M.A."/>
            <person name="Kirill M.V."/>
            <person name="Chang P."/>
        </authorList>
    </citation>
    <scope>NUCLEOTIDE SEQUENCE [LARGE SCALE GENOMIC DNA]</scope>
    <source>
        <tissue evidence="1">Whole</tissue>
    </source>
</reference>
<organism evidence="1 2">
    <name type="scientific">Lasius niger</name>
    <name type="common">Black garden ant</name>
    <dbReference type="NCBI Taxonomy" id="67767"/>
    <lineage>
        <taxon>Eukaryota</taxon>
        <taxon>Metazoa</taxon>
        <taxon>Ecdysozoa</taxon>
        <taxon>Arthropoda</taxon>
        <taxon>Hexapoda</taxon>
        <taxon>Insecta</taxon>
        <taxon>Pterygota</taxon>
        <taxon>Neoptera</taxon>
        <taxon>Endopterygota</taxon>
        <taxon>Hymenoptera</taxon>
        <taxon>Apocrita</taxon>
        <taxon>Aculeata</taxon>
        <taxon>Formicoidea</taxon>
        <taxon>Formicidae</taxon>
        <taxon>Formicinae</taxon>
        <taxon>Lasius</taxon>
        <taxon>Lasius</taxon>
    </lineage>
</organism>
<dbReference type="AlphaFoldDB" id="A0A0J7K828"/>
<sequence length="70" mass="8310">MGYLKASTYFNVPRTMLFRLTNGKETSTERLSKKIGRKPIFNEEFEKQLDYILVMEAKFYGLTQLETYDD</sequence>
<protein>
    <submittedName>
        <fullName evidence="1">Tigger transposable element-derived protein 1</fullName>
    </submittedName>
</protein>
<dbReference type="EMBL" id="LBMM01011960">
    <property type="protein sequence ID" value="KMQ86517.1"/>
    <property type="molecule type" value="Genomic_DNA"/>
</dbReference>
<dbReference type="OrthoDB" id="6766699at2759"/>
<name>A0A0J7K828_LASNI</name>
<dbReference type="Proteomes" id="UP000036403">
    <property type="component" value="Unassembled WGS sequence"/>
</dbReference>
<comment type="caution">
    <text evidence="1">The sequence shown here is derived from an EMBL/GenBank/DDBJ whole genome shotgun (WGS) entry which is preliminary data.</text>
</comment>
<evidence type="ECO:0000313" key="1">
    <source>
        <dbReference type="EMBL" id="KMQ86517.1"/>
    </source>
</evidence>
<proteinExistence type="predicted"/>